<name>A0ABR9QVL4_9FIRM</name>
<evidence type="ECO:0000313" key="18">
    <source>
        <dbReference type="EMBL" id="MBE5034911.1"/>
    </source>
</evidence>
<evidence type="ECO:0000256" key="11">
    <source>
        <dbReference type="ARBA" id="ARBA00023004"/>
    </source>
</evidence>
<dbReference type="Proteomes" id="UP001516588">
    <property type="component" value="Unassembled WGS sequence"/>
</dbReference>
<dbReference type="HAMAP" id="MF_02089">
    <property type="entry name" value="QueH"/>
    <property type="match status" value="1"/>
</dbReference>
<dbReference type="Pfam" id="PF02677">
    <property type="entry name" value="QueH"/>
    <property type="match status" value="1"/>
</dbReference>
<keyword evidence="10 17" id="KW-0560">Oxidoreductase</keyword>
<comment type="caution">
    <text evidence="18">The sequence shown here is derived from an EMBL/GenBank/DDBJ whole genome shotgun (WGS) entry which is preliminary data.</text>
</comment>
<evidence type="ECO:0000256" key="5">
    <source>
        <dbReference type="ARBA" id="ARBA00016895"/>
    </source>
</evidence>
<evidence type="ECO:0000256" key="1">
    <source>
        <dbReference type="ARBA" id="ARBA00002268"/>
    </source>
</evidence>
<sequence>MGRASVENNLTYADLGGEKELAHPKLLLHSCCGPCSTAVIERLMNEYEVTVFFYNPNITDRDEYVKRRHAQLSVIDRFNEMTECTNKIGFMEGRYEPDAFYEKVKGFENEPEGGKRCGLCFSMRLEETALTARMNGFDTFTTTLTVSPHKDYETISRIGNMLAVKYGVGYLDGNFKKKDGFKRSIELSKQFGIYRQNYCGCEFSVWDK</sequence>
<evidence type="ECO:0000256" key="6">
    <source>
        <dbReference type="ARBA" id="ARBA00022485"/>
    </source>
</evidence>
<accession>A0ABR9QVL4</accession>
<organism evidence="18 19">
    <name type="scientific">Gallibacter intestinalis</name>
    <dbReference type="NCBI Taxonomy" id="2779356"/>
    <lineage>
        <taxon>Bacteria</taxon>
        <taxon>Bacillati</taxon>
        <taxon>Bacillota</taxon>
        <taxon>Clostridia</taxon>
        <taxon>Eubacteriales</taxon>
        <taxon>Eubacteriaceae</taxon>
        <taxon>Gallibacter</taxon>
    </lineage>
</organism>
<comment type="catalytic activity">
    <reaction evidence="16 17">
        <text>epoxyqueuosine(34) in tRNA + AH2 = queuosine(34) in tRNA + A + H2O</text>
        <dbReference type="Rhea" id="RHEA:32159"/>
        <dbReference type="Rhea" id="RHEA-COMP:18571"/>
        <dbReference type="Rhea" id="RHEA-COMP:18582"/>
        <dbReference type="ChEBI" id="CHEBI:13193"/>
        <dbReference type="ChEBI" id="CHEBI:15377"/>
        <dbReference type="ChEBI" id="CHEBI:17499"/>
        <dbReference type="ChEBI" id="CHEBI:194431"/>
        <dbReference type="ChEBI" id="CHEBI:194443"/>
        <dbReference type="EC" id="1.17.99.6"/>
    </reaction>
</comment>
<dbReference type="EC" id="1.17.99.6" evidence="4 17"/>
<keyword evidence="7 17" id="KW-0819">tRNA processing</keyword>
<gene>
    <name evidence="17" type="primary">queH</name>
    <name evidence="18" type="ORF">INF20_01295</name>
</gene>
<evidence type="ECO:0000256" key="4">
    <source>
        <dbReference type="ARBA" id="ARBA00012622"/>
    </source>
</evidence>
<keyword evidence="9 17" id="KW-0671">Queuosine biosynthesis</keyword>
<keyword evidence="12 17" id="KW-0411">Iron-sulfur</keyword>
<dbReference type="PANTHER" id="PTHR36701:SF1">
    <property type="entry name" value="EPOXYQUEUOSINE REDUCTASE QUEH"/>
    <property type="match status" value="1"/>
</dbReference>
<evidence type="ECO:0000256" key="8">
    <source>
        <dbReference type="ARBA" id="ARBA00022723"/>
    </source>
</evidence>
<evidence type="ECO:0000256" key="15">
    <source>
        <dbReference type="ARBA" id="ARBA00031446"/>
    </source>
</evidence>
<evidence type="ECO:0000256" key="14">
    <source>
        <dbReference type="ARBA" id="ARBA00023284"/>
    </source>
</evidence>
<evidence type="ECO:0000256" key="2">
    <source>
        <dbReference type="ARBA" id="ARBA00004691"/>
    </source>
</evidence>
<proteinExistence type="inferred from homology"/>
<dbReference type="EMBL" id="JADCKA010000001">
    <property type="protein sequence ID" value="MBE5034911.1"/>
    <property type="molecule type" value="Genomic_DNA"/>
</dbReference>
<feature type="binding site" evidence="17">
    <location>
        <position position="120"/>
    </location>
    <ligand>
        <name>[4Fe-4S] cluster</name>
        <dbReference type="ChEBI" id="CHEBI:49883"/>
    </ligand>
</feature>
<evidence type="ECO:0000256" key="7">
    <source>
        <dbReference type="ARBA" id="ARBA00022694"/>
    </source>
</evidence>
<evidence type="ECO:0000256" key="9">
    <source>
        <dbReference type="ARBA" id="ARBA00022785"/>
    </source>
</evidence>
<protein>
    <recommendedName>
        <fullName evidence="5 17">Epoxyqueuosine reductase QueH</fullName>
        <ecNumber evidence="4 17">1.17.99.6</ecNumber>
    </recommendedName>
    <alternativeName>
        <fullName evidence="15 17">Queuosine biosynthesis protein QueH</fullName>
    </alternativeName>
</protein>
<dbReference type="InterPro" id="IPR003828">
    <property type="entry name" value="QueH"/>
</dbReference>
<evidence type="ECO:0000313" key="19">
    <source>
        <dbReference type="Proteomes" id="UP001516588"/>
    </source>
</evidence>
<keyword evidence="19" id="KW-1185">Reference proteome</keyword>
<dbReference type="PANTHER" id="PTHR36701">
    <property type="entry name" value="EPOXYQUEUOSINE REDUCTASE QUEH"/>
    <property type="match status" value="1"/>
</dbReference>
<reference evidence="18 19" key="1">
    <citation type="submission" date="2020-10" db="EMBL/GenBank/DDBJ databases">
        <title>ChiBAC.</title>
        <authorList>
            <person name="Zenner C."/>
            <person name="Hitch T.C.A."/>
            <person name="Clavel T."/>
        </authorList>
    </citation>
    <scope>NUCLEOTIDE SEQUENCE [LARGE SCALE GENOMIC DNA]</scope>
    <source>
        <strain evidence="18 19">DSM 108706</strain>
    </source>
</reference>
<comment type="function">
    <text evidence="1 17">Catalyzes the conversion of epoxyqueuosine (oQ) to queuosine (Q), which is a hypermodified base found in the wobble positions of tRNA(Asp), tRNA(Asn), tRNA(His) and tRNA(Tyr).</text>
</comment>
<evidence type="ECO:0000256" key="16">
    <source>
        <dbReference type="ARBA" id="ARBA00047415"/>
    </source>
</evidence>
<keyword evidence="6 17" id="KW-0004">4Fe-4S</keyword>
<feature type="disulfide bond" description="Redox-active" evidence="17">
    <location>
        <begin position="199"/>
        <end position="201"/>
    </location>
</feature>
<evidence type="ECO:0000256" key="13">
    <source>
        <dbReference type="ARBA" id="ARBA00023157"/>
    </source>
</evidence>
<comment type="pathway">
    <text evidence="2 17">tRNA modification; tRNA-queuosine biosynthesis.</text>
</comment>
<feature type="binding site" evidence="17">
    <location>
        <position position="31"/>
    </location>
    <ligand>
        <name>[4Fe-4S] cluster</name>
        <dbReference type="ChEBI" id="CHEBI:49883"/>
    </ligand>
</feature>
<feature type="binding site" evidence="17">
    <location>
        <position position="117"/>
    </location>
    <ligand>
        <name>[4Fe-4S] cluster</name>
        <dbReference type="ChEBI" id="CHEBI:49883"/>
    </ligand>
</feature>
<evidence type="ECO:0000256" key="17">
    <source>
        <dbReference type="HAMAP-Rule" id="MF_02089"/>
    </source>
</evidence>
<keyword evidence="13 17" id="KW-1015">Disulfide bond</keyword>
<evidence type="ECO:0000256" key="10">
    <source>
        <dbReference type="ARBA" id="ARBA00023002"/>
    </source>
</evidence>
<keyword evidence="8 17" id="KW-0479">Metal-binding</keyword>
<keyword evidence="11 17" id="KW-0408">Iron</keyword>
<evidence type="ECO:0000256" key="3">
    <source>
        <dbReference type="ARBA" id="ARBA00008207"/>
    </source>
</evidence>
<comment type="similarity">
    <text evidence="3 17">Belongs to the QueH family.</text>
</comment>
<keyword evidence="14 17" id="KW-0676">Redox-active center</keyword>
<evidence type="ECO:0000256" key="12">
    <source>
        <dbReference type="ARBA" id="ARBA00023014"/>
    </source>
</evidence>
<feature type="binding site" evidence="17">
    <location>
        <position position="32"/>
    </location>
    <ligand>
        <name>[4Fe-4S] cluster</name>
        <dbReference type="ChEBI" id="CHEBI:49883"/>
    </ligand>
</feature>